<organism evidence="3 4">
    <name type="scientific">Hericium alpestre</name>
    <dbReference type="NCBI Taxonomy" id="135208"/>
    <lineage>
        <taxon>Eukaryota</taxon>
        <taxon>Fungi</taxon>
        <taxon>Dikarya</taxon>
        <taxon>Basidiomycota</taxon>
        <taxon>Agaricomycotina</taxon>
        <taxon>Agaricomycetes</taxon>
        <taxon>Russulales</taxon>
        <taxon>Hericiaceae</taxon>
        <taxon>Hericium</taxon>
    </lineage>
</organism>
<evidence type="ECO:0000313" key="3">
    <source>
        <dbReference type="EMBL" id="TFY76509.1"/>
    </source>
</evidence>
<dbReference type="AlphaFoldDB" id="A0A4Y9ZSP8"/>
<evidence type="ECO:0000259" key="2">
    <source>
        <dbReference type="PROSITE" id="PS50056"/>
    </source>
</evidence>
<feature type="domain" description="Tyrosine specific protein phosphatases" evidence="2">
    <location>
        <begin position="87"/>
        <end position="142"/>
    </location>
</feature>
<reference evidence="3 4" key="1">
    <citation type="submission" date="2019-02" db="EMBL/GenBank/DDBJ databases">
        <title>Genome sequencing of the rare red list fungi Hericium alpestre (H. flagellum).</title>
        <authorList>
            <person name="Buettner E."/>
            <person name="Kellner H."/>
        </authorList>
    </citation>
    <scope>NUCLEOTIDE SEQUENCE [LARGE SCALE GENOMIC DNA]</scope>
    <source>
        <strain evidence="3 4">DSM 108284</strain>
    </source>
</reference>
<name>A0A4Y9ZSP8_9AGAM</name>
<sequence length="185" mass="19489">MPPKSAKKKGAPSRSGSGDVAILVDPPYLYLGPRSSASASFLSTHGITDVLSIGATPPLTIPNIKYHRISLIDDSAFSIEQVIVDASHIIATVAANPSGRIFVHCSAAISRSPTVVAGYLLTRKNMSLKDALGRLIRARPAICPNPGFLAQLKDLELRTCGEASLDVVALPAKKTDRVALFSETG</sequence>
<dbReference type="Gene3D" id="3.90.190.10">
    <property type="entry name" value="Protein tyrosine phosphatase superfamily"/>
    <property type="match status" value="1"/>
</dbReference>
<gene>
    <name evidence="3" type="ORF">EWM64_g7502</name>
</gene>
<dbReference type="PROSITE" id="PS50054">
    <property type="entry name" value="TYR_PHOSPHATASE_DUAL"/>
    <property type="match status" value="1"/>
</dbReference>
<proteinExistence type="predicted"/>
<dbReference type="GO" id="GO:0008579">
    <property type="term" value="F:JUN kinase phosphatase activity"/>
    <property type="evidence" value="ECO:0007669"/>
    <property type="project" value="TreeGrafter"/>
</dbReference>
<accession>A0A4Y9ZSP8</accession>
<protein>
    <submittedName>
        <fullName evidence="3">Uncharacterized protein</fullName>
    </submittedName>
</protein>
<dbReference type="GO" id="GO:0005737">
    <property type="term" value="C:cytoplasm"/>
    <property type="evidence" value="ECO:0007669"/>
    <property type="project" value="TreeGrafter"/>
</dbReference>
<evidence type="ECO:0000259" key="1">
    <source>
        <dbReference type="PROSITE" id="PS50054"/>
    </source>
</evidence>
<dbReference type="PANTHER" id="PTHR46377:SF1">
    <property type="entry name" value="DUAL SPECIFICITY PROTEIN PHOSPHATASE 19"/>
    <property type="match status" value="1"/>
</dbReference>
<dbReference type="EMBL" id="SFCI01001184">
    <property type="protein sequence ID" value="TFY76509.1"/>
    <property type="molecule type" value="Genomic_DNA"/>
</dbReference>
<dbReference type="STRING" id="135208.A0A4Y9ZSP8"/>
<dbReference type="InterPro" id="IPR020422">
    <property type="entry name" value="TYR_PHOSPHATASE_DUAL_dom"/>
</dbReference>
<dbReference type="PROSITE" id="PS50056">
    <property type="entry name" value="TYR_PHOSPHATASE_2"/>
    <property type="match status" value="1"/>
</dbReference>
<comment type="caution">
    <text evidence="3">The sequence shown here is derived from an EMBL/GenBank/DDBJ whole genome shotgun (WGS) entry which is preliminary data.</text>
</comment>
<dbReference type="InterPro" id="IPR029021">
    <property type="entry name" value="Prot-tyrosine_phosphatase-like"/>
</dbReference>
<evidence type="ECO:0000313" key="4">
    <source>
        <dbReference type="Proteomes" id="UP000298061"/>
    </source>
</evidence>
<dbReference type="Pfam" id="PF00782">
    <property type="entry name" value="DSPc"/>
    <property type="match status" value="1"/>
</dbReference>
<feature type="domain" description="Tyrosine-protein phosphatase" evidence="1">
    <location>
        <begin position="21"/>
        <end position="161"/>
    </location>
</feature>
<keyword evidence="4" id="KW-1185">Reference proteome</keyword>
<dbReference type="SMART" id="SM00195">
    <property type="entry name" value="DSPc"/>
    <property type="match status" value="1"/>
</dbReference>
<dbReference type="OrthoDB" id="10252009at2759"/>
<dbReference type="Proteomes" id="UP000298061">
    <property type="component" value="Unassembled WGS sequence"/>
</dbReference>
<dbReference type="InterPro" id="IPR000387">
    <property type="entry name" value="Tyr_Pase_dom"/>
</dbReference>
<dbReference type="CDD" id="cd14498">
    <property type="entry name" value="DSP"/>
    <property type="match status" value="1"/>
</dbReference>
<dbReference type="SUPFAM" id="SSF52799">
    <property type="entry name" value="(Phosphotyrosine protein) phosphatases II"/>
    <property type="match status" value="1"/>
</dbReference>
<dbReference type="PANTHER" id="PTHR46377">
    <property type="entry name" value="DUAL SPECIFICITY PROTEIN PHOSPHATASE 19"/>
    <property type="match status" value="1"/>
</dbReference>
<dbReference type="InterPro" id="IPR000340">
    <property type="entry name" value="Dual-sp_phosphatase_cat-dom"/>
</dbReference>